<name>A0A8X6WCT3_TRICX</name>
<dbReference type="AlphaFoldDB" id="A0A8X6WCT3"/>
<dbReference type="Proteomes" id="UP000887159">
    <property type="component" value="Unassembled WGS sequence"/>
</dbReference>
<organism evidence="1 2">
    <name type="scientific">Trichonephila clavipes</name>
    <name type="common">Golden silk orbweaver</name>
    <name type="synonym">Nephila clavipes</name>
    <dbReference type="NCBI Taxonomy" id="2585209"/>
    <lineage>
        <taxon>Eukaryota</taxon>
        <taxon>Metazoa</taxon>
        <taxon>Ecdysozoa</taxon>
        <taxon>Arthropoda</taxon>
        <taxon>Chelicerata</taxon>
        <taxon>Arachnida</taxon>
        <taxon>Araneae</taxon>
        <taxon>Araneomorphae</taxon>
        <taxon>Entelegynae</taxon>
        <taxon>Araneoidea</taxon>
        <taxon>Nephilidae</taxon>
        <taxon>Trichonephila</taxon>
    </lineage>
</organism>
<sequence length="150" mass="17589">MVIRSEGAVEYVMVGVSRRPTQAIWRGKEIEPVQYYDELPNRQRDRWLKDRVKILNFKEICFKGRPPKKNTHGETNIGIDFGSVSIHFPLRWVLENINGKGKKIGKDLMKRNKRVQFRSWNKVWKEIVPVVPKLEFKVERANNNMNGGNA</sequence>
<proteinExistence type="predicted"/>
<keyword evidence="2" id="KW-1185">Reference proteome</keyword>
<protein>
    <submittedName>
        <fullName evidence="1">Uncharacterized protein</fullName>
    </submittedName>
</protein>
<reference evidence="1" key="1">
    <citation type="submission" date="2020-08" db="EMBL/GenBank/DDBJ databases">
        <title>Multicomponent nature underlies the extraordinary mechanical properties of spider dragline silk.</title>
        <authorList>
            <person name="Kono N."/>
            <person name="Nakamura H."/>
            <person name="Mori M."/>
            <person name="Yoshida Y."/>
            <person name="Ohtoshi R."/>
            <person name="Malay A.D."/>
            <person name="Moran D.A.P."/>
            <person name="Tomita M."/>
            <person name="Numata K."/>
            <person name="Arakawa K."/>
        </authorList>
    </citation>
    <scope>NUCLEOTIDE SEQUENCE</scope>
</reference>
<comment type="caution">
    <text evidence="1">The sequence shown here is derived from an EMBL/GenBank/DDBJ whole genome shotgun (WGS) entry which is preliminary data.</text>
</comment>
<evidence type="ECO:0000313" key="1">
    <source>
        <dbReference type="EMBL" id="GFY32632.1"/>
    </source>
</evidence>
<dbReference type="EMBL" id="BMAU01021403">
    <property type="protein sequence ID" value="GFY32632.1"/>
    <property type="molecule type" value="Genomic_DNA"/>
</dbReference>
<gene>
    <name evidence="1" type="ORF">TNCV_673871</name>
</gene>
<evidence type="ECO:0000313" key="2">
    <source>
        <dbReference type="Proteomes" id="UP000887159"/>
    </source>
</evidence>
<accession>A0A8X6WCT3</accession>